<dbReference type="Proteomes" id="UP000249748">
    <property type="component" value="Unassembled WGS sequence"/>
</dbReference>
<proteinExistence type="predicted"/>
<evidence type="ECO:0000313" key="2">
    <source>
        <dbReference type="Proteomes" id="UP000249748"/>
    </source>
</evidence>
<dbReference type="EMBL" id="KZ824544">
    <property type="protein sequence ID" value="RAK90426.1"/>
    <property type="molecule type" value="Genomic_DNA"/>
</dbReference>
<name>A0ACD1IIM2_9EURO</name>
<protein>
    <submittedName>
        <fullName evidence="1">Uncharacterized protein</fullName>
    </submittedName>
</protein>
<keyword evidence="2" id="KW-1185">Reference proteome</keyword>
<sequence>MCFGIPNCSTASSPEISDSSKCLIWHLVLIRFEFMNECAGQNIITASAKIWGASHAELMTRPDTVRSILCEEPWIWNDGSSEITFHEDGTGKLFCSTEYTCWIFAEFDWKPHNSAHLDRTIEHSKIIGHFTIEMTLTKRRPHDIWYKGKVNEHWLNQGAFCAKTYHITIEYGRFRNQFDVKHKVLDGSLYALRIVLDPSPFPPDEEWNDESYGPHAMRLWECTEFNARKYLNERLNLWERLMTWCNNWMR</sequence>
<organism evidence="1 2">
    <name type="scientific">Aspergillus costaricaensis CBS 115574</name>
    <dbReference type="NCBI Taxonomy" id="1448317"/>
    <lineage>
        <taxon>Eukaryota</taxon>
        <taxon>Fungi</taxon>
        <taxon>Dikarya</taxon>
        <taxon>Ascomycota</taxon>
        <taxon>Pezizomycotina</taxon>
        <taxon>Eurotiomycetes</taxon>
        <taxon>Eurotiomycetidae</taxon>
        <taxon>Eurotiales</taxon>
        <taxon>Aspergillaceae</taxon>
        <taxon>Aspergillus</taxon>
        <taxon>Aspergillus subgen. Circumdati</taxon>
    </lineage>
</organism>
<reference evidence="1" key="1">
    <citation type="submission" date="2018-02" db="EMBL/GenBank/DDBJ databases">
        <title>The genomes of Aspergillus section Nigri reveals drivers in fungal speciation.</title>
        <authorList>
            <consortium name="DOE Joint Genome Institute"/>
            <person name="Vesth T.C."/>
            <person name="Nybo J."/>
            <person name="Theobald S."/>
            <person name="Brandl J."/>
            <person name="Frisvad J.C."/>
            <person name="Nielsen K.F."/>
            <person name="Lyhne E.K."/>
            <person name="Kogle M.E."/>
            <person name="Kuo A."/>
            <person name="Riley R."/>
            <person name="Clum A."/>
            <person name="Nolan M."/>
            <person name="Lipzen A."/>
            <person name="Salamov A."/>
            <person name="Henrissat B."/>
            <person name="Wiebenga A."/>
            <person name="De vries R.P."/>
            <person name="Grigoriev I.V."/>
            <person name="Mortensen U.H."/>
            <person name="Andersen M.R."/>
            <person name="Baker S.E."/>
        </authorList>
    </citation>
    <scope>NUCLEOTIDE SEQUENCE</scope>
    <source>
        <strain evidence="1">CBS 115574</strain>
    </source>
</reference>
<gene>
    <name evidence="1" type="ORF">BO79DRAFT_244364</name>
</gene>
<evidence type="ECO:0000313" key="1">
    <source>
        <dbReference type="EMBL" id="RAK90426.1"/>
    </source>
</evidence>
<accession>A0ACD1IIM2</accession>